<evidence type="ECO:0000256" key="1">
    <source>
        <dbReference type="SAM" id="Phobius"/>
    </source>
</evidence>
<reference evidence="2" key="1">
    <citation type="submission" date="2009-10" db="EMBL/GenBank/DDBJ databases">
        <title>Complete sequence of Bacillus selenitireducens MLS10.</title>
        <authorList>
            <consortium name="US DOE Joint Genome Institute"/>
            <person name="Lucas S."/>
            <person name="Copeland A."/>
            <person name="Lapidus A."/>
            <person name="Glavina del Rio T."/>
            <person name="Dalin E."/>
            <person name="Tice H."/>
            <person name="Bruce D."/>
            <person name="Goodwin L."/>
            <person name="Pitluck S."/>
            <person name="Sims D."/>
            <person name="Brettin T."/>
            <person name="Detter J.C."/>
            <person name="Han C."/>
            <person name="Larimer F."/>
            <person name="Land M."/>
            <person name="Hauser L."/>
            <person name="Kyrpides N."/>
            <person name="Ovchinnikova G."/>
            <person name="Stolz J."/>
        </authorList>
    </citation>
    <scope>NUCLEOTIDE SEQUENCE [LARGE SCALE GENOMIC DNA]</scope>
    <source>
        <strain evidence="2">MLS10</strain>
    </source>
</reference>
<evidence type="ECO:0000313" key="3">
    <source>
        <dbReference type="Proteomes" id="UP000000271"/>
    </source>
</evidence>
<protein>
    <submittedName>
        <fullName evidence="2">Uncharacterized protein</fullName>
    </submittedName>
</protein>
<dbReference type="EMBL" id="CP001791">
    <property type="protein sequence ID" value="ADH98238.1"/>
    <property type="molecule type" value="Genomic_DNA"/>
</dbReference>
<name>D6XYT0_BACIE</name>
<organism evidence="2 3">
    <name type="scientific">Bacillus selenitireducens (strain ATCC 700615 / DSM 15326 / MLS10)</name>
    <dbReference type="NCBI Taxonomy" id="439292"/>
    <lineage>
        <taxon>Bacteria</taxon>
        <taxon>Bacillati</taxon>
        <taxon>Bacillota</taxon>
        <taxon>Bacilli</taxon>
        <taxon>Bacillales</taxon>
        <taxon>Bacillaceae</taxon>
        <taxon>Salisediminibacterium</taxon>
    </lineage>
</organism>
<dbReference type="Proteomes" id="UP000000271">
    <property type="component" value="Chromosome"/>
</dbReference>
<dbReference type="HOGENOM" id="CLU_1363916_0_0_9"/>
<dbReference type="KEGG" id="bse:Bsel_0704"/>
<dbReference type="OrthoDB" id="9840789at2"/>
<proteinExistence type="predicted"/>
<gene>
    <name evidence="2" type="ordered locus">Bsel_0704</name>
</gene>
<keyword evidence="1" id="KW-0812">Transmembrane</keyword>
<feature type="transmembrane region" description="Helical" evidence="1">
    <location>
        <begin position="5"/>
        <end position="22"/>
    </location>
</feature>
<keyword evidence="3" id="KW-1185">Reference proteome</keyword>
<sequence length="200" mass="23070">MKHSIIAFGLIIGIVALTMFVFEDEPPPRDNDIFEDEELNFSYSLPDFLDYDLFMARIYEQDTGPIAMATYGKGVEEVISTQHYFEGKEPEDLYVYGPYRREEDKVHLTQSHIDSWPGPDFDAHIQDLEANGFLQYAFDGETAWYQYHYGAGGFVELFMKIEDTVMHVSYMNIGDDRSQESIENITENLMRIIIGGMEPS</sequence>
<keyword evidence="1" id="KW-0472">Membrane</keyword>
<keyword evidence="1" id="KW-1133">Transmembrane helix</keyword>
<accession>D6XYT0</accession>
<dbReference type="AlphaFoldDB" id="D6XYT0"/>
<evidence type="ECO:0000313" key="2">
    <source>
        <dbReference type="EMBL" id="ADH98238.1"/>
    </source>
</evidence>
<dbReference type="RefSeq" id="WP_013171667.1">
    <property type="nucleotide sequence ID" value="NC_014219.1"/>
</dbReference>